<reference evidence="1" key="1">
    <citation type="submission" date="2021-01" db="EMBL/GenBank/DDBJ databases">
        <authorList>
            <consortium name="Genoscope - CEA"/>
            <person name="William W."/>
        </authorList>
    </citation>
    <scope>NUCLEOTIDE SEQUENCE</scope>
</reference>
<dbReference type="AlphaFoldDB" id="A0A8S1YHB6"/>
<organism evidence="1 2">
    <name type="scientific">Paramecium octaurelia</name>
    <dbReference type="NCBI Taxonomy" id="43137"/>
    <lineage>
        <taxon>Eukaryota</taxon>
        <taxon>Sar</taxon>
        <taxon>Alveolata</taxon>
        <taxon>Ciliophora</taxon>
        <taxon>Intramacronucleata</taxon>
        <taxon>Oligohymenophorea</taxon>
        <taxon>Peniculida</taxon>
        <taxon>Parameciidae</taxon>
        <taxon>Paramecium</taxon>
    </lineage>
</organism>
<accession>A0A8S1YHB6</accession>
<proteinExistence type="predicted"/>
<name>A0A8S1YHB6_PAROT</name>
<evidence type="ECO:0000313" key="1">
    <source>
        <dbReference type="EMBL" id="CAD8213435.1"/>
    </source>
</evidence>
<dbReference type="Proteomes" id="UP000683925">
    <property type="component" value="Unassembled WGS sequence"/>
</dbReference>
<protein>
    <submittedName>
        <fullName evidence="1">Uncharacterized protein</fullName>
    </submittedName>
</protein>
<dbReference type="EMBL" id="CAJJDP010000163">
    <property type="protein sequence ID" value="CAD8213435.1"/>
    <property type="molecule type" value="Genomic_DNA"/>
</dbReference>
<sequence length="92" mass="11115">MINQKAEQKLTHLLLLIFNLYLKIKQKYSRLYYLHKVMSIMRPKSISVLQNSFDIKILEHVLTEIIQILTQELVSNWLWRYCLINSNKCHIL</sequence>
<keyword evidence="2" id="KW-1185">Reference proteome</keyword>
<comment type="caution">
    <text evidence="1">The sequence shown here is derived from an EMBL/GenBank/DDBJ whole genome shotgun (WGS) entry which is preliminary data.</text>
</comment>
<gene>
    <name evidence="1" type="ORF">POCTA_138.1.T1610127</name>
</gene>
<evidence type="ECO:0000313" key="2">
    <source>
        <dbReference type="Proteomes" id="UP000683925"/>
    </source>
</evidence>